<dbReference type="PANTHER" id="PTHR43876">
    <property type="entry name" value="UBIQUINONE BIOSYNTHESIS MONOOXYGENASE COQ6, MITOCHONDRIAL"/>
    <property type="match status" value="1"/>
</dbReference>
<dbReference type="InterPro" id="IPR010971">
    <property type="entry name" value="UbiH/COQ6"/>
</dbReference>
<dbReference type="UniPathway" id="UPA00232"/>
<comment type="pathway">
    <text evidence="2">Cofactor biosynthesis; ubiquinone biosynthesis.</text>
</comment>
<accession>A0A2A4X1N7</accession>
<comment type="similarity">
    <text evidence="3">Belongs to the UbiH/COQ6 family.</text>
</comment>
<dbReference type="InterPro" id="IPR011295">
    <property type="entry name" value="UbiH"/>
</dbReference>
<sequence>MQISKPDKFYDLVVVGGGMVGASFCCALEEALSENSLSILVIEAIPPNANSVKQSSFDARSTALSFGARKFFEGVDLWQALGEAVSAIHEIQVSDRGRLGSVEINRDEQSVEALGYVVENKRLGQVLNSRLNESKKINLLCPALVSSVEATEKGMKIGLNHGDTETSVDASLVVLADGGKSPVCKQLGIAQSIERYDQHALIANIVLEKPHRHIAYERFTDTGPLAVLPLQSIDGKNRGSLVWTLSAEQAAEYRELNEEELLPLLQERFGYKLGEILEIGETFVYPLSLSIAKEQVRPGLALLGNVAHTLHPVAGQGLNLALRDARALVDVLVSAKERGLGLGEMNVLLEYVARQEVDQATTTQFTHNITKLFSSNNEAKVWLRKFGLVAIELMPTLRRGLAERLMGLSKS</sequence>
<dbReference type="NCBIfam" id="NF004356">
    <property type="entry name" value="PRK05732.1"/>
    <property type="match status" value="1"/>
</dbReference>
<dbReference type="Pfam" id="PF01494">
    <property type="entry name" value="FAD_binding_3"/>
    <property type="match status" value="1"/>
</dbReference>
<dbReference type="PANTHER" id="PTHR43876:SF8">
    <property type="entry name" value="2-OCTAPRENYL-6-METHOXYPHENOL HYDROXYLASE"/>
    <property type="match status" value="1"/>
</dbReference>
<proteinExistence type="inferred from homology"/>
<dbReference type="InterPro" id="IPR002938">
    <property type="entry name" value="FAD-bd"/>
</dbReference>
<evidence type="ECO:0000256" key="4">
    <source>
        <dbReference type="ARBA" id="ARBA00022630"/>
    </source>
</evidence>
<evidence type="ECO:0000256" key="6">
    <source>
        <dbReference type="ARBA" id="ARBA00023002"/>
    </source>
</evidence>
<dbReference type="GO" id="GO:0008681">
    <property type="term" value="F:2-octaprenyl-6-methoxyphenol hydroxylase activity"/>
    <property type="evidence" value="ECO:0007669"/>
    <property type="project" value="InterPro"/>
</dbReference>
<keyword evidence="7" id="KW-0503">Monooxygenase</keyword>
<evidence type="ECO:0000256" key="5">
    <source>
        <dbReference type="ARBA" id="ARBA00022827"/>
    </source>
</evidence>
<dbReference type="InterPro" id="IPR051205">
    <property type="entry name" value="UbiH/COQ6_monooxygenase"/>
</dbReference>
<protein>
    <submittedName>
        <fullName evidence="9">2-octaprenyl-6-methoxyphenyl hydroxylase</fullName>
    </submittedName>
</protein>
<dbReference type="SUPFAM" id="SSF51905">
    <property type="entry name" value="FAD/NAD(P)-binding domain"/>
    <property type="match status" value="1"/>
</dbReference>
<dbReference type="InterPro" id="IPR036188">
    <property type="entry name" value="FAD/NAD-bd_sf"/>
</dbReference>
<evidence type="ECO:0000259" key="8">
    <source>
        <dbReference type="Pfam" id="PF01494"/>
    </source>
</evidence>
<evidence type="ECO:0000313" key="10">
    <source>
        <dbReference type="Proteomes" id="UP000218767"/>
    </source>
</evidence>
<dbReference type="PRINTS" id="PR00420">
    <property type="entry name" value="RNGMNOXGNASE"/>
</dbReference>
<dbReference type="Gene3D" id="3.50.50.60">
    <property type="entry name" value="FAD/NAD(P)-binding domain"/>
    <property type="match status" value="2"/>
</dbReference>
<keyword evidence="6" id="KW-0560">Oxidoreductase</keyword>
<evidence type="ECO:0000256" key="1">
    <source>
        <dbReference type="ARBA" id="ARBA00001974"/>
    </source>
</evidence>
<comment type="cofactor">
    <cofactor evidence="1">
        <name>FAD</name>
        <dbReference type="ChEBI" id="CHEBI:57692"/>
    </cofactor>
</comment>
<dbReference type="NCBIfam" id="TIGR01984">
    <property type="entry name" value="UbiH"/>
    <property type="match status" value="1"/>
</dbReference>
<dbReference type="AlphaFoldDB" id="A0A2A4X1N7"/>
<dbReference type="GO" id="GO:0071949">
    <property type="term" value="F:FAD binding"/>
    <property type="evidence" value="ECO:0007669"/>
    <property type="project" value="InterPro"/>
</dbReference>
<evidence type="ECO:0000313" key="9">
    <source>
        <dbReference type="EMBL" id="PCI76416.1"/>
    </source>
</evidence>
<feature type="domain" description="FAD-binding" evidence="8">
    <location>
        <begin position="12"/>
        <end position="334"/>
    </location>
</feature>
<gene>
    <name evidence="9" type="ORF">COB20_10605</name>
</gene>
<keyword evidence="5" id="KW-0274">FAD</keyword>
<dbReference type="NCBIfam" id="TIGR01988">
    <property type="entry name" value="Ubi-OHases"/>
    <property type="match status" value="1"/>
</dbReference>
<reference evidence="10" key="1">
    <citation type="submission" date="2017-08" db="EMBL/GenBank/DDBJ databases">
        <title>A dynamic microbial community with high functional redundancy inhabits the cold, oxic subseafloor aquifer.</title>
        <authorList>
            <person name="Tully B.J."/>
            <person name="Wheat C.G."/>
            <person name="Glazer B.T."/>
            <person name="Huber J.A."/>
        </authorList>
    </citation>
    <scope>NUCLEOTIDE SEQUENCE [LARGE SCALE GENOMIC DNA]</scope>
</reference>
<keyword evidence="4" id="KW-0285">Flavoprotein</keyword>
<dbReference type="EMBL" id="NVUL01000057">
    <property type="protein sequence ID" value="PCI76416.1"/>
    <property type="molecule type" value="Genomic_DNA"/>
</dbReference>
<organism evidence="9 10">
    <name type="scientific">SAR86 cluster bacterium</name>
    <dbReference type="NCBI Taxonomy" id="2030880"/>
    <lineage>
        <taxon>Bacteria</taxon>
        <taxon>Pseudomonadati</taxon>
        <taxon>Pseudomonadota</taxon>
        <taxon>Gammaproteobacteria</taxon>
        <taxon>SAR86 cluster</taxon>
    </lineage>
</organism>
<dbReference type="GO" id="GO:0006744">
    <property type="term" value="P:ubiquinone biosynthetic process"/>
    <property type="evidence" value="ECO:0007669"/>
    <property type="project" value="UniProtKB-UniPathway"/>
</dbReference>
<dbReference type="Proteomes" id="UP000218767">
    <property type="component" value="Unassembled WGS sequence"/>
</dbReference>
<name>A0A2A4X1N7_9GAMM</name>
<evidence type="ECO:0000256" key="3">
    <source>
        <dbReference type="ARBA" id="ARBA00005349"/>
    </source>
</evidence>
<comment type="caution">
    <text evidence="9">The sequence shown here is derived from an EMBL/GenBank/DDBJ whole genome shotgun (WGS) entry which is preliminary data.</text>
</comment>
<evidence type="ECO:0000256" key="7">
    <source>
        <dbReference type="ARBA" id="ARBA00023033"/>
    </source>
</evidence>
<evidence type="ECO:0000256" key="2">
    <source>
        <dbReference type="ARBA" id="ARBA00004749"/>
    </source>
</evidence>